<keyword evidence="10 28" id="KW-0028">Amino-acid biosynthesis</keyword>
<dbReference type="InterPro" id="IPR011147">
    <property type="entry name" value="Bifunc_Aspkin/hSer_DH"/>
</dbReference>
<evidence type="ECO:0000256" key="26">
    <source>
        <dbReference type="ARBA" id="ARBA00048841"/>
    </source>
</evidence>
<evidence type="ECO:0000313" key="32">
    <source>
        <dbReference type="EMBL" id="UXI67606.1"/>
    </source>
</evidence>
<evidence type="ECO:0000256" key="24">
    <source>
        <dbReference type="ARBA" id="ARBA00044938"/>
    </source>
</evidence>
<proteinExistence type="inferred from homology"/>
<evidence type="ECO:0000256" key="16">
    <source>
        <dbReference type="ARBA" id="ARBA00022840"/>
    </source>
</evidence>
<evidence type="ECO:0000256" key="10">
    <source>
        <dbReference type="ARBA" id="ARBA00022605"/>
    </source>
</evidence>
<evidence type="ECO:0000256" key="12">
    <source>
        <dbReference type="ARBA" id="ARBA00022697"/>
    </source>
</evidence>
<dbReference type="InterPro" id="IPR001341">
    <property type="entry name" value="Asp_kinase"/>
</dbReference>
<comment type="pathway">
    <text evidence="6 28">Amino-acid biosynthesis; L-threonine biosynthesis; L-threonine from L-aspartate: step 1/5.</text>
</comment>
<keyword evidence="33" id="KW-1185">Reference proteome</keyword>
<comment type="pathway">
    <text evidence="5 28">Amino-acid biosynthesis; L-methionine biosynthesis via de novo pathway; L-homoserine from L-aspartate: step 3/3.</text>
</comment>
<dbReference type="InterPro" id="IPR019811">
    <property type="entry name" value="HDH_CS"/>
</dbReference>
<dbReference type="Gene3D" id="3.40.50.720">
    <property type="entry name" value="NAD(P)-binding Rossmann-like Domain"/>
    <property type="match status" value="1"/>
</dbReference>
<comment type="catalytic activity">
    <reaction evidence="27">
        <text>L-homoserine + NAD(+) = L-aspartate 4-semialdehyde + NADH + H(+)</text>
        <dbReference type="Rhea" id="RHEA:15757"/>
        <dbReference type="ChEBI" id="CHEBI:15378"/>
        <dbReference type="ChEBI" id="CHEBI:57476"/>
        <dbReference type="ChEBI" id="CHEBI:57540"/>
        <dbReference type="ChEBI" id="CHEBI:57945"/>
        <dbReference type="ChEBI" id="CHEBI:537519"/>
        <dbReference type="EC" id="1.1.1.3"/>
    </reaction>
    <physiologicalReaction direction="right-to-left" evidence="27">
        <dbReference type="Rhea" id="RHEA:15759"/>
    </physiologicalReaction>
</comment>
<comment type="subunit">
    <text evidence="9 28">Homotetramer.</text>
</comment>
<evidence type="ECO:0000256" key="11">
    <source>
        <dbReference type="ARBA" id="ARBA00022679"/>
    </source>
</evidence>
<dbReference type="PIRSF" id="PIRSF000727">
    <property type="entry name" value="ThrA"/>
    <property type="match status" value="1"/>
</dbReference>
<comment type="cofactor">
    <cofactor evidence="1">
        <name>a metal cation</name>
        <dbReference type="ChEBI" id="CHEBI:25213"/>
    </cofactor>
</comment>
<comment type="pathway">
    <text evidence="3 28">Amino-acid biosynthesis; L-methionine biosynthesis via de novo pathway; L-homoserine from L-aspartate: step 1/3.</text>
</comment>
<evidence type="ECO:0000259" key="29">
    <source>
        <dbReference type="Pfam" id="PF00696"/>
    </source>
</evidence>
<gene>
    <name evidence="32" type="primary">metL</name>
    <name evidence="32" type="ORF">N4264_23170</name>
</gene>
<evidence type="ECO:0000256" key="6">
    <source>
        <dbReference type="ARBA" id="ARBA00005139"/>
    </source>
</evidence>
<comment type="pathway">
    <text evidence="4 28">Amino-acid biosynthesis; L-threonine biosynthesis; L-threonine from L-aspartate: step 3/5.</text>
</comment>
<evidence type="ECO:0000256" key="23">
    <source>
        <dbReference type="ARBA" id="ARBA00023268"/>
    </source>
</evidence>
<sequence length="821" mass="86482">MNAVVVDARGAAAPWLDEIARQGELRWRVHKFGGSCLEDLEGFRRVLDILQSEAPVRCFVVVSAVRGVTDALLGLFERARAGEPDRAGVELLISQHTALAHALAPDEARTLAAGFQRDGEELAWLLAQVRTAPRGGYGLVDRIAGIGEYWSSRLLVAALRQRGVEAQDVDARELLLVEATQRGADAIAWDESARLVAAASARWPEALIVAPGFVARSRDGGAATLGRNGSDLSAAAFARLLDAESLTVWKDVAGVLSADPRLIRRARTAPELSYAEAEELAAAGARVLHPDTLRPLRRANVPVLVRSSRDARQPGSRIVGVPTGCGAARAVTLEEDTVSVSVRGVAGSLVLSALERAGVQPRALVQCNARRSLDLVITAADRSRAEPAFAGSLGPFAQVEWRAGLALLRAVRAGFGGDARRMAALYTALADLRVPILGSFQDSHDHGLSVLIAGDHAHAALNAVHARLCHGTAKLAVAVVGTGLVGGALLRQLQQHPACGDDLRLVAVANSRSVLIDAEGITPDTATARLNWEGKPLGVEAAVAALQDSDAHVKILIDATPAESVARRHAEWLAAGVHVVSANKIAQGTSLARWREVRSGCRAGKTQYGDAATVGAGLPVLKTLRRLQGAGDGLLALEGVFSGSLSFLFNAYDGSRPFSELLAEARERGYTEPDPRADLSGGDVARKLLILARAAGIAIEETDVVVQGLVPAELTALPAEDFFARIDEVDAQIARQYAEAAAQGKVLRYIATLDRTGKAQVGPQAVRRDHPCATLSGADNLFVLTTARYHERPLVISGPGAGAEVTAQALLADALEIATTV</sequence>
<dbReference type="Gene3D" id="1.20.120.1320">
    <property type="entry name" value="Aspartokinase, catalytic domain"/>
    <property type="match status" value="1"/>
</dbReference>
<evidence type="ECO:0000256" key="2">
    <source>
        <dbReference type="ARBA" id="ARBA00004766"/>
    </source>
</evidence>
<evidence type="ECO:0000256" key="4">
    <source>
        <dbReference type="ARBA" id="ARBA00005056"/>
    </source>
</evidence>
<reference evidence="32" key="1">
    <citation type="submission" date="2022-09" db="EMBL/GenBank/DDBJ databases">
        <title>Tahibacter sp. nov., isolated from a fresh water.</title>
        <authorList>
            <person name="Baek J.H."/>
            <person name="Lee J.K."/>
            <person name="Kim J.M."/>
            <person name="Jeon C.O."/>
        </authorList>
    </citation>
    <scope>NUCLEOTIDE SEQUENCE</scope>
    <source>
        <strain evidence="32">W38</strain>
    </source>
</reference>
<dbReference type="Gene3D" id="3.40.1160.10">
    <property type="entry name" value="Acetylglutamate kinase-like"/>
    <property type="match status" value="1"/>
</dbReference>
<dbReference type="InterPro" id="IPR001048">
    <property type="entry name" value="Asp/Glu/Uridylate_kinase"/>
</dbReference>
<keyword evidence="15 28" id="KW-0418">Kinase</keyword>
<keyword evidence="21" id="KW-0457">Lysine biosynthesis</keyword>
<keyword evidence="20" id="KW-0915">Sodium</keyword>
<dbReference type="SUPFAM" id="SSF55021">
    <property type="entry name" value="ACT-like"/>
    <property type="match status" value="1"/>
</dbReference>
<evidence type="ECO:0000256" key="15">
    <source>
        <dbReference type="ARBA" id="ARBA00022777"/>
    </source>
</evidence>
<feature type="domain" description="Aspartate/homoserine dehydrogenase NAD-binding" evidence="31">
    <location>
        <begin position="481"/>
        <end position="599"/>
    </location>
</feature>
<dbReference type="InterPro" id="IPR036393">
    <property type="entry name" value="AceGlu_kinase-like_sf"/>
</dbReference>
<comment type="function">
    <text evidence="24">Bifunctional aspartate kinase and homoserine dehydrogenase that catalyzes the first and the third steps toward the synthesis of lysine, methionine and threonine from aspartate.</text>
</comment>
<dbReference type="InterPro" id="IPR036291">
    <property type="entry name" value="NAD(P)-bd_dom_sf"/>
</dbReference>
<evidence type="ECO:0000256" key="1">
    <source>
        <dbReference type="ARBA" id="ARBA00001920"/>
    </source>
</evidence>
<evidence type="ECO:0000256" key="27">
    <source>
        <dbReference type="ARBA" id="ARBA00049031"/>
    </source>
</evidence>
<comment type="catalytic activity">
    <reaction evidence="25">
        <text>L-aspartate + ATP = 4-phospho-L-aspartate + ADP</text>
        <dbReference type="Rhea" id="RHEA:23776"/>
        <dbReference type="ChEBI" id="CHEBI:29991"/>
        <dbReference type="ChEBI" id="CHEBI:30616"/>
        <dbReference type="ChEBI" id="CHEBI:57535"/>
        <dbReference type="ChEBI" id="CHEBI:456216"/>
        <dbReference type="EC" id="2.7.2.4"/>
    </reaction>
    <physiologicalReaction direction="left-to-right" evidence="25">
        <dbReference type="Rhea" id="RHEA:23777"/>
    </physiologicalReaction>
</comment>
<dbReference type="NCBIfam" id="TIGR00657">
    <property type="entry name" value="asp_kinases"/>
    <property type="match status" value="1"/>
</dbReference>
<evidence type="ECO:0000256" key="14">
    <source>
        <dbReference type="ARBA" id="ARBA00022741"/>
    </source>
</evidence>
<dbReference type="Pfam" id="PF00742">
    <property type="entry name" value="Homoserine_dh"/>
    <property type="match status" value="1"/>
</dbReference>
<feature type="domain" description="Homoserine dehydrogenase catalytic" evidence="30">
    <location>
        <begin position="619"/>
        <end position="814"/>
    </location>
</feature>
<accession>A0ABY6BDE7</accession>
<evidence type="ECO:0000256" key="25">
    <source>
        <dbReference type="ARBA" id="ARBA00048561"/>
    </source>
</evidence>
<organism evidence="32 33">
    <name type="scientific">Tahibacter amnicola</name>
    <dbReference type="NCBI Taxonomy" id="2976241"/>
    <lineage>
        <taxon>Bacteria</taxon>
        <taxon>Pseudomonadati</taxon>
        <taxon>Pseudomonadota</taxon>
        <taxon>Gammaproteobacteria</taxon>
        <taxon>Lysobacterales</taxon>
        <taxon>Rhodanobacteraceae</taxon>
        <taxon>Tahibacter</taxon>
    </lineage>
</organism>
<dbReference type="InterPro" id="IPR042199">
    <property type="entry name" value="AsparK_Bifunc_asparK/hSer_DH"/>
</dbReference>
<evidence type="ECO:0000256" key="5">
    <source>
        <dbReference type="ARBA" id="ARBA00005062"/>
    </source>
</evidence>
<evidence type="ECO:0000256" key="19">
    <source>
        <dbReference type="ARBA" id="ARBA00023027"/>
    </source>
</evidence>
<evidence type="ECO:0000256" key="9">
    <source>
        <dbReference type="ARBA" id="ARBA00011881"/>
    </source>
</evidence>
<dbReference type="SUPFAM" id="SSF53633">
    <property type="entry name" value="Carbamate kinase-like"/>
    <property type="match status" value="1"/>
</dbReference>
<name>A0ABY6BDE7_9GAMM</name>
<comment type="similarity">
    <text evidence="7 28">In the C-terminal section; belongs to the homoserine dehydrogenase family.</text>
</comment>
<keyword evidence="23" id="KW-0511">Multifunctional enzyme</keyword>
<keyword evidence="14 28" id="KW-0547">Nucleotide-binding</keyword>
<dbReference type="GO" id="GO:0004072">
    <property type="term" value="F:aspartate kinase activity"/>
    <property type="evidence" value="ECO:0007669"/>
    <property type="project" value="UniProtKB-EC"/>
</dbReference>
<dbReference type="InterPro" id="IPR018042">
    <property type="entry name" value="Aspartate_kinase_CS"/>
</dbReference>
<comment type="pathway">
    <text evidence="2 28">Amino-acid biosynthesis; L-lysine biosynthesis via DAP pathway; (S)-tetrahydrodipicolinate from L-aspartate: step 1/4.</text>
</comment>
<dbReference type="PANTHER" id="PTHR43070:SF5">
    <property type="entry name" value="HOMOSERINE DEHYDROGENASE"/>
    <property type="match status" value="1"/>
</dbReference>
<dbReference type="Pfam" id="PF03447">
    <property type="entry name" value="NAD_binding_3"/>
    <property type="match status" value="1"/>
</dbReference>
<dbReference type="EC" id="1.1.1.3" evidence="28"/>
<evidence type="ECO:0000256" key="8">
    <source>
        <dbReference type="ARBA" id="ARBA00010046"/>
    </source>
</evidence>
<protein>
    <recommendedName>
        <fullName evidence="28">Bifunctional aspartokinase/homoserine dehydrogenase</fullName>
    </recommendedName>
    <domain>
        <recommendedName>
            <fullName evidence="28">Aspartokinase</fullName>
            <ecNumber evidence="28">2.7.2.4</ecNumber>
        </recommendedName>
    </domain>
    <domain>
        <recommendedName>
            <fullName evidence="28">Homoserine dehydrogenase</fullName>
            <ecNumber evidence="28">1.1.1.3</ecNumber>
        </recommendedName>
    </domain>
</protein>
<evidence type="ECO:0000256" key="17">
    <source>
        <dbReference type="ARBA" id="ARBA00022857"/>
    </source>
</evidence>
<evidence type="ECO:0000256" key="3">
    <source>
        <dbReference type="ARBA" id="ARBA00004986"/>
    </source>
</evidence>
<keyword evidence="22" id="KW-0486">Methionine biosynthesis</keyword>
<evidence type="ECO:0000313" key="33">
    <source>
        <dbReference type="Proteomes" id="UP001064632"/>
    </source>
</evidence>
<dbReference type="Gene3D" id="3.30.2130.10">
    <property type="entry name" value="VC0802-like"/>
    <property type="match status" value="1"/>
</dbReference>
<evidence type="ECO:0000256" key="22">
    <source>
        <dbReference type="ARBA" id="ARBA00023167"/>
    </source>
</evidence>
<evidence type="ECO:0000259" key="31">
    <source>
        <dbReference type="Pfam" id="PF03447"/>
    </source>
</evidence>
<evidence type="ECO:0000256" key="21">
    <source>
        <dbReference type="ARBA" id="ARBA00023154"/>
    </source>
</evidence>
<dbReference type="Proteomes" id="UP001064632">
    <property type="component" value="Chromosome"/>
</dbReference>
<evidence type="ECO:0000259" key="30">
    <source>
        <dbReference type="Pfam" id="PF00742"/>
    </source>
</evidence>
<evidence type="ECO:0000256" key="18">
    <source>
        <dbReference type="ARBA" id="ARBA00023002"/>
    </source>
</evidence>
<dbReference type="InterPro" id="IPR049638">
    <property type="entry name" value="AK-HD"/>
</dbReference>
<evidence type="ECO:0000256" key="20">
    <source>
        <dbReference type="ARBA" id="ARBA00023053"/>
    </source>
</evidence>
<dbReference type="PROSITE" id="PS00324">
    <property type="entry name" value="ASPARTOKINASE"/>
    <property type="match status" value="1"/>
</dbReference>
<dbReference type="RefSeq" id="WP_261694576.1">
    <property type="nucleotide sequence ID" value="NZ_CP104694.1"/>
</dbReference>
<dbReference type="SUPFAM" id="SSF55347">
    <property type="entry name" value="Glyceraldehyde-3-phosphate dehydrogenase-like, C-terminal domain"/>
    <property type="match status" value="1"/>
</dbReference>
<dbReference type="SUPFAM" id="SSF51735">
    <property type="entry name" value="NAD(P)-binding Rossmann-fold domains"/>
    <property type="match status" value="1"/>
</dbReference>
<keyword evidence="17 28" id="KW-0521">NADP</keyword>
<feature type="domain" description="Aspartate/glutamate/uridylate kinase" evidence="29">
    <location>
        <begin position="27"/>
        <end position="307"/>
    </location>
</feature>
<keyword evidence="18 28" id="KW-0560">Oxidoreductase</keyword>
<dbReference type="PANTHER" id="PTHR43070">
    <property type="match status" value="1"/>
</dbReference>
<dbReference type="Gene3D" id="3.30.360.10">
    <property type="entry name" value="Dihydrodipicolinate Reductase, domain 2"/>
    <property type="match status" value="1"/>
</dbReference>
<evidence type="ECO:0000256" key="13">
    <source>
        <dbReference type="ARBA" id="ARBA00022723"/>
    </source>
</evidence>
<keyword evidence="12" id="KW-0791">Threonine biosynthesis</keyword>
<keyword evidence="16 28" id="KW-0067">ATP-binding</keyword>
<dbReference type="PROSITE" id="PS01042">
    <property type="entry name" value="HOMOSER_DHGENASE"/>
    <property type="match status" value="1"/>
</dbReference>
<dbReference type="GO" id="GO:0004412">
    <property type="term" value="F:homoserine dehydrogenase activity"/>
    <property type="evidence" value="ECO:0007669"/>
    <property type="project" value="UniProtKB-EC"/>
</dbReference>
<comment type="catalytic activity">
    <reaction evidence="26">
        <text>L-homoserine + NADP(+) = L-aspartate 4-semialdehyde + NADPH + H(+)</text>
        <dbReference type="Rhea" id="RHEA:15761"/>
        <dbReference type="ChEBI" id="CHEBI:15378"/>
        <dbReference type="ChEBI" id="CHEBI:57476"/>
        <dbReference type="ChEBI" id="CHEBI:57783"/>
        <dbReference type="ChEBI" id="CHEBI:58349"/>
        <dbReference type="ChEBI" id="CHEBI:537519"/>
        <dbReference type="EC" id="1.1.1.3"/>
    </reaction>
    <physiologicalReaction direction="right-to-left" evidence="26">
        <dbReference type="Rhea" id="RHEA:15763"/>
    </physiologicalReaction>
</comment>
<keyword evidence="19" id="KW-0520">NAD</keyword>
<dbReference type="EMBL" id="CP104694">
    <property type="protein sequence ID" value="UXI67606.1"/>
    <property type="molecule type" value="Genomic_DNA"/>
</dbReference>
<dbReference type="Pfam" id="PF00696">
    <property type="entry name" value="AA_kinase"/>
    <property type="match status" value="1"/>
</dbReference>
<dbReference type="InterPro" id="IPR045865">
    <property type="entry name" value="ACT-like_dom_sf"/>
</dbReference>
<keyword evidence="11 28" id="KW-0808">Transferase</keyword>
<dbReference type="EC" id="2.7.2.4" evidence="28"/>
<dbReference type="InterPro" id="IPR005106">
    <property type="entry name" value="Asp/hSer_DH_NAD-bd"/>
</dbReference>
<evidence type="ECO:0000256" key="28">
    <source>
        <dbReference type="PIRNR" id="PIRNR000727"/>
    </source>
</evidence>
<keyword evidence="13" id="KW-0479">Metal-binding</keyword>
<comment type="similarity">
    <text evidence="8 28">In the N-terminal section; belongs to the aspartokinase family.</text>
</comment>
<dbReference type="NCBIfam" id="NF007003">
    <property type="entry name" value="PRK09466.1"/>
    <property type="match status" value="1"/>
</dbReference>
<dbReference type="InterPro" id="IPR001342">
    <property type="entry name" value="HDH_cat"/>
</dbReference>
<evidence type="ECO:0000256" key="7">
    <source>
        <dbReference type="ARBA" id="ARBA00007952"/>
    </source>
</evidence>